<evidence type="ECO:0000256" key="4">
    <source>
        <dbReference type="ARBA" id="ARBA00022989"/>
    </source>
</evidence>
<comment type="catalytic activity">
    <reaction evidence="7">
        <text>L-cysteinyl-[protein] + hexadecanoyl-CoA = S-hexadecanoyl-L-cysteinyl-[protein] + CoA</text>
        <dbReference type="Rhea" id="RHEA:36683"/>
        <dbReference type="Rhea" id="RHEA-COMP:10131"/>
        <dbReference type="Rhea" id="RHEA-COMP:11032"/>
        <dbReference type="ChEBI" id="CHEBI:29950"/>
        <dbReference type="ChEBI" id="CHEBI:57287"/>
        <dbReference type="ChEBI" id="CHEBI:57379"/>
        <dbReference type="ChEBI" id="CHEBI:74151"/>
        <dbReference type="EC" id="2.3.1.225"/>
    </reaction>
</comment>
<keyword evidence="5 7" id="KW-0472">Membrane</keyword>
<feature type="transmembrane region" description="Helical" evidence="7">
    <location>
        <begin position="57"/>
        <end position="77"/>
    </location>
</feature>
<dbReference type="GO" id="GO:0005783">
    <property type="term" value="C:endoplasmic reticulum"/>
    <property type="evidence" value="ECO:0007669"/>
    <property type="project" value="TreeGrafter"/>
</dbReference>
<evidence type="ECO:0000256" key="1">
    <source>
        <dbReference type="ARBA" id="ARBA00004141"/>
    </source>
</evidence>
<evidence type="ECO:0000313" key="9">
    <source>
        <dbReference type="Proteomes" id="UP000038045"/>
    </source>
</evidence>
<protein>
    <recommendedName>
        <fullName evidence="7">Palmitoyltransferase</fullName>
        <ecNumber evidence="7">2.3.1.225</ecNumber>
    </recommendedName>
</protein>
<feature type="transmembrane region" description="Helical" evidence="7">
    <location>
        <begin position="239"/>
        <end position="262"/>
    </location>
</feature>
<comment type="domain">
    <text evidence="7">The DHHC domain is required for palmitoyltransferase activity.</text>
</comment>
<dbReference type="InterPro" id="IPR039859">
    <property type="entry name" value="PFA4/ZDH16/20/ERF2-like"/>
</dbReference>
<dbReference type="Pfam" id="PF01529">
    <property type="entry name" value="DHHC"/>
    <property type="match status" value="1"/>
</dbReference>
<name>A0A0N4ZTK9_PARTI</name>
<dbReference type="Proteomes" id="UP000038045">
    <property type="component" value="Unplaced"/>
</dbReference>
<feature type="transmembrane region" description="Helical" evidence="7">
    <location>
        <begin position="210"/>
        <end position="227"/>
    </location>
</feature>
<evidence type="ECO:0000256" key="2">
    <source>
        <dbReference type="ARBA" id="ARBA00022679"/>
    </source>
</evidence>
<evidence type="ECO:0000256" key="5">
    <source>
        <dbReference type="ARBA" id="ARBA00023136"/>
    </source>
</evidence>
<dbReference type="EC" id="2.3.1.225" evidence="7"/>
<organism evidence="9 10">
    <name type="scientific">Parastrongyloides trichosuri</name>
    <name type="common">Possum-specific nematode worm</name>
    <dbReference type="NCBI Taxonomy" id="131310"/>
    <lineage>
        <taxon>Eukaryota</taxon>
        <taxon>Metazoa</taxon>
        <taxon>Ecdysozoa</taxon>
        <taxon>Nematoda</taxon>
        <taxon>Chromadorea</taxon>
        <taxon>Rhabditida</taxon>
        <taxon>Tylenchina</taxon>
        <taxon>Panagrolaimomorpha</taxon>
        <taxon>Strongyloidoidea</taxon>
        <taxon>Strongyloididae</taxon>
        <taxon>Parastrongyloides</taxon>
    </lineage>
</organism>
<keyword evidence="3 7" id="KW-0812">Transmembrane</keyword>
<dbReference type="AlphaFoldDB" id="A0A0N4ZTK9"/>
<keyword evidence="2 7" id="KW-0808">Transferase</keyword>
<dbReference type="STRING" id="131310.A0A0N4ZTK9"/>
<dbReference type="GO" id="GO:0006612">
    <property type="term" value="P:protein targeting to membrane"/>
    <property type="evidence" value="ECO:0007669"/>
    <property type="project" value="TreeGrafter"/>
</dbReference>
<proteinExistence type="inferred from homology"/>
<sequence length="330" mass="39918">MLSRFVNYFTEIVSSKSFIRSTNNKIRIAIICLITFLIPFDLYYIGIYNYGLEYCLWRLPLIAFLASHFYYNFYLFIKSVKDNDLKTWIDRLEAFDESKNDKMLHEKDIEIKSDNVRMRKNDQINTDKYGNFCEHCLIERVVRSHHCYICNVCVLRKDHHCFFLGGCVGISNQRYFFLTCFWLSILVGYGLSFYVELFFKKYEPFKDLTWLYFISPFQASLYCYFYYEKTIFEHVLLYIFYIHVYGFLLGGVFCLYNLFLIISGKTQYDDTLVKRYKYDLKPDGNTINERLQFIFGKYWYLNILIPNYWQSNVINRNMIKNILYPSSREN</sequence>
<evidence type="ECO:0000256" key="3">
    <source>
        <dbReference type="ARBA" id="ARBA00022692"/>
    </source>
</evidence>
<dbReference type="PANTHER" id="PTHR22883">
    <property type="entry name" value="ZINC FINGER DHHC DOMAIN CONTAINING PROTEIN"/>
    <property type="match status" value="1"/>
</dbReference>
<comment type="similarity">
    <text evidence="7">Belongs to the DHHC palmitoyltransferase family.</text>
</comment>
<dbReference type="GO" id="GO:0005794">
    <property type="term" value="C:Golgi apparatus"/>
    <property type="evidence" value="ECO:0007669"/>
    <property type="project" value="TreeGrafter"/>
</dbReference>
<reference evidence="10" key="1">
    <citation type="submission" date="2017-02" db="UniProtKB">
        <authorList>
            <consortium name="WormBaseParasite"/>
        </authorList>
    </citation>
    <scope>IDENTIFICATION</scope>
</reference>
<feature type="transmembrane region" description="Helical" evidence="7">
    <location>
        <begin position="175"/>
        <end position="195"/>
    </location>
</feature>
<dbReference type="GO" id="GO:0019706">
    <property type="term" value="F:protein-cysteine S-palmitoyltransferase activity"/>
    <property type="evidence" value="ECO:0007669"/>
    <property type="project" value="UniProtKB-EC"/>
</dbReference>
<evidence type="ECO:0000256" key="6">
    <source>
        <dbReference type="ARBA" id="ARBA00023315"/>
    </source>
</evidence>
<accession>A0A0N4ZTK9</accession>
<keyword evidence="4 7" id="KW-1133">Transmembrane helix</keyword>
<comment type="subcellular location">
    <subcellularLocation>
        <location evidence="1">Membrane</location>
        <topology evidence="1">Multi-pass membrane protein</topology>
    </subcellularLocation>
</comment>
<keyword evidence="6 7" id="KW-0012">Acyltransferase</keyword>
<evidence type="ECO:0000313" key="10">
    <source>
        <dbReference type="WBParaSite" id="PTRK_0001183650.1"/>
    </source>
</evidence>
<evidence type="ECO:0000256" key="7">
    <source>
        <dbReference type="RuleBase" id="RU079119"/>
    </source>
</evidence>
<dbReference type="GO" id="GO:0016020">
    <property type="term" value="C:membrane"/>
    <property type="evidence" value="ECO:0007669"/>
    <property type="project" value="UniProtKB-SubCell"/>
</dbReference>
<feature type="domain" description="Palmitoyltransferase DHHC" evidence="8">
    <location>
        <begin position="129"/>
        <end position="270"/>
    </location>
</feature>
<dbReference type="WBParaSite" id="PTRK_0001183650.1">
    <property type="protein sequence ID" value="PTRK_0001183650.1"/>
    <property type="gene ID" value="PTRK_0001183650"/>
</dbReference>
<dbReference type="InterPro" id="IPR001594">
    <property type="entry name" value="Palmitoyltrfase_DHHC"/>
</dbReference>
<feature type="transmembrane region" description="Helical" evidence="7">
    <location>
        <begin position="26"/>
        <end position="45"/>
    </location>
</feature>
<keyword evidence="9" id="KW-1185">Reference proteome</keyword>
<dbReference type="PROSITE" id="PS50216">
    <property type="entry name" value="DHHC"/>
    <property type="match status" value="1"/>
</dbReference>
<evidence type="ECO:0000259" key="8">
    <source>
        <dbReference type="Pfam" id="PF01529"/>
    </source>
</evidence>
<dbReference type="PANTHER" id="PTHR22883:SF318">
    <property type="entry name" value="PALMITOYLTRANSFERASE-RELATED"/>
    <property type="match status" value="1"/>
</dbReference>